<name>A0A9K3P221_HELAN</name>
<keyword evidence="4" id="KW-1185">Reference proteome</keyword>
<reference evidence="3" key="2">
    <citation type="submission" date="2020-06" db="EMBL/GenBank/DDBJ databases">
        <title>Helianthus annuus Genome sequencing and assembly Release 2.</title>
        <authorList>
            <person name="Gouzy J."/>
            <person name="Langlade N."/>
            <person name="Munos S."/>
        </authorList>
    </citation>
    <scope>NUCLEOTIDE SEQUENCE</scope>
    <source>
        <tissue evidence="3">Leaves</tissue>
    </source>
</reference>
<dbReference type="AlphaFoldDB" id="A0A9K3P221"/>
<evidence type="ECO:0000256" key="2">
    <source>
        <dbReference type="SAM" id="MobiDB-lite"/>
    </source>
</evidence>
<protein>
    <submittedName>
        <fullName evidence="3">Uncharacterized protein</fullName>
    </submittedName>
</protein>
<sequence length="874" mass="103146">MPSASGDPLEDLNFDDDLFNNDAVRVLAKKVKDLESERDLLKEQVNKIMKAHDQLRTVLIQDERTMKKIKEDGDSNTKVIEALLAEISSLNKNLQDVNQTLNQVVSEMSESTSNEMKVMKLEMEAMKADKVMKDEQLKMLYSVVKNLLKKDVHAAYNEIAVRKVEERRLERERRLAEDAIQKNKSIIEDVQEAGGSSLQGDAEMFDAEHAQEQHAQEQVAQEQVVQEQVVHDQDFMLVGEPSQVIDSDEIIRRVAVAQKKKKGKEVMLLEWKTKQFVLVGKTETVPLNVKDGLYRMKVMKRRKEAKKARGEEVSDSDEELLVDDEEDEDEEKNDDDEKDDDNKKDDDDKKNDDDDQGSSGLIVKNPIDEQRIEEFLNDQINEQEDDDHQETSTSGKQHSDQVFLTNPTVIFLQDKSQEVIEVSRTRKEMLEELGLQEGKFKFDIEDEIPETSEDVFETRYAFEADNYNDVIIEDASDSSDDEVRFHYSGIDATFPSLSEMFKDRNEEEIRRKIVEKVSAEGIPNTIPRENLAEERKKWYKVMPKERKKLQALQFFTHDKELSWGDILSWGYLEDLKVYAIRREQGVQYFEFLSDIKTLPWWDIDELVKTKNIKEFYHGLDVKQHDQKLWNYVKLQAEKRYPDWKPHFPQQIVRTLESGEKDITLDIKPPSCLKNMPLRAMEQDFHDEFEGWLYNQTTAEAIISLNNKSTREVRRICVLDPMWLVNCSKKDIDCLFYNKIVYERTDREQALQYQKVVDVCYAKDINSGRYWKTKWRDLEIYEFLKVYKHEQRFKKIAEKAAERGKRKMGIVPPTDQTPIESEENKIPRWERKRDGDPVYRHWWLTEGRQKRKRMLEERAHKRREKARERRRSRRN</sequence>
<feature type="coiled-coil region" evidence="1">
    <location>
        <begin position="80"/>
        <end position="107"/>
    </location>
</feature>
<evidence type="ECO:0000256" key="1">
    <source>
        <dbReference type="SAM" id="Coils"/>
    </source>
</evidence>
<feature type="compositionally biased region" description="Acidic residues" evidence="2">
    <location>
        <begin position="313"/>
        <end position="339"/>
    </location>
</feature>
<feature type="region of interest" description="Disordered" evidence="2">
    <location>
        <begin position="803"/>
        <end position="826"/>
    </location>
</feature>
<comment type="caution">
    <text evidence="3">The sequence shown here is derived from an EMBL/GenBank/DDBJ whole genome shotgun (WGS) entry which is preliminary data.</text>
</comment>
<gene>
    <name evidence="3" type="ORF">HanXRQr2_Chr01g0010291</name>
</gene>
<dbReference type="Proteomes" id="UP000215914">
    <property type="component" value="Unassembled WGS sequence"/>
</dbReference>
<keyword evidence="1" id="KW-0175">Coiled coil</keyword>
<evidence type="ECO:0000313" key="4">
    <source>
        <dbReference type="Proteomes" id="UP000215914"/>
    </source>
</evidence>
<accession>A0A9K3P221</accession>
<reference evidence="3" key="1">
    <citation type="journal article" date="2017" name="Nature">
        <title>The sunflower genome provides insights into oil metabolism, flowering and Asterid evolution.</title>
        <authorList>
            <person name="Badouin H."/>
            <person name="Gouzy J."/>
            <person name="Grassa C.J."/>
            <person name="Murat F."/>
            <person name="Staton S.E."/>
            <person name="Cottret L."/>
            <person name="Lelandais-Briere C."/>
            <person name="Owens G.L."/>
            <person name="Carrere S."/>
            <person name="Mayjonade B."/>
            <person name="Legrand L."/>
            <person name="Gill N."/>
            <person name="Kane N.C."/>
            <person name="Bowers J.E."/>
            <person name="Hubner S."/>
            <person name="Bellec A."/>
            <person name="Berard A."/>
            <person name="Berges H."/>
            <person name="Blanchet N."/>
            <person name="Boniface M.C."/>
            <person name="Brunel D."/>
            <person name="Catrice O."/>
            <person name="Chaidir N."/>
            <person name="Claudel C."/>
            <person name="Donnadieu C."/>
            <person name="Faraut T."/>
            <person name="Fievet G."/>
            <person name="Helmstetter N."/>
            <person name="King M."/>
            <person name="Knapp S.J."/>
            <person name="Lai Z."/>
            <person name="Le Paslier M.C."/>
            <person name="Lippi Y."/>
            <person name="Lorenzon L."/>
            <person name="Mandel J.R."/>
            <person name="Marage G."/>
            <person name="Marchand G."/>
            <person name="Marquand E."/>
            <person name="Bret-Mestries E."/>
            <person name="Morien E."/>
            <person name="Nambeesan S."/>
            <person name="Nguyen T."/>
            <person name="Pegot-Espagnet P."/>
            <person name="Pouilly N."/>
            <person name="Raftis F."/>
            <person name="Sallet E."/>
            <person name="Schiex T."/>
            <person name="Thomas J."/>
            <person name="Vandecasteele C."/>
            <person name="Vares D."/>
            <person name="Vear F."/>
            <person name="Vautrin S."/>
            <person name="Crespi M."/>
            <person name="Mangin B."/>
            <person name="Burke J.M."/>
            <person name="Salse J."/>
            <person name="Munos S."/>
            <person name="Vincourt P."/>
            <person name="Rieseberg L.H."/>
            <person name="Langlade N.B."/>
        </authorList>
    </citation>
    <scope>NUCLEOTIDE SEQUENCE</scope>
    <source>
        <tissue evidence="3">Leaves</tissue>
    </source>
</reference>
<proteinExistence type="predicted"/>
<feature type="region of interest" description="Disordered" evidence="2">
    <location>
        <begin position="848"/>
        <end position="874"/>
    </location>
</feature>
<organism evidence="3 4">
    <name type="scientific">Helianthus annuus</name>
    <name type="common">Common sunflower</name>
    <dbReference type="NCBI Taxonomy" id="4232"/>
    <lineage>
        <taxon>Eukaryota</taxon>
        <taxon>Viridiplantae</taxon>
        <taxon>Streptophyta</taxon>
        <taxon>Embryophyta</taxon>
        <taxon>Tracheophyta</taxon>
        <taxon>Spermatophyta</taxon>
        <taxon>Magnoliopsida</taxon>
        <taxon>eudicotyledons</taxon>
        <taxon>Gunneridae</taxon>
        <taxon>Pentapetalae</taxon>
        <taxon>asterids</taxon>
        <taxon>campanulids</taxon>
        <taxon>Asterales</taxon>
        <taxon>Asteraceae</taxon>
        <taxon>Asteroideae</taxon>
        <taxon>Heliantheae alliance</taxon>
        <taxon>Heliantheae</taxon>
        <taxon>Helianthus</taxon>
    </lineage>
</organism>
<dbReference type="Gramene" id="mRNA:HanXRQr2_Chr01g0010291">
    <property type="protein sequence ID" value="CDS:HanXRQr2_Chr01g0010291.1"/>
    <property type="gene ID" value="HanXRQr2_Chr01g0010291"/>
</dbReference>
<feature type="coiled-coil region" evidence="1">
    <location>
        <begin position="24"/>
        <end position="51"/>
    </location>
</feature>
<dbReference type="EMBL" id="MNCJ02000316">
    <property type="protein sequence ID" value="KAF5821136.1"/>
    <property type="molecule type" value="Genomic_DNA"/>
</dbReference>
<feature type="region of interest" description="Disordered" evidence="2">
    <location>
        <begin position="304"/>
        <end position="368"/>
    </location>
</feature>
<evidence type="ECO:0000313" key="3">
    <source>
        <dbReference type="EMBL" id="KAF5821136.1"/>
    </source>
</evidence>
<feature type="compositionally biased region" description="Basic residues" evidence="2">
    <location>
        <begin position="859"/>
        <end position="874"/>
    </location>
</feature>
<feature type="compositionally biased region" description="Basic and acidic residues" evidence="2">
    <location>
        <begin position="340"/>
        <end position="352"/>
    </location>
</feature>